<proteinExistence type="predicted"/>
<sequence length="80" mass="8683">MLNRKNVLIRIGNLNMSVEAGNDTDHDVNSYGSLTKNKSRIGSETPIMDSASAQHLRDAGPRLDGHSDENLLRAIAKALP</sequence>
<name>A0A9D3WFA6_9ROSI</name>
<dbReference type="AlphaFoldDB" id="A0A9D3WFA6"/>
<organism evidence="1 2">
    <name type="scientific">Gossypium stocksii</name>
    <dbReference type="NCBI Taxonomy" id="47602"/>
    <lineage>
        <taxon>Eukaryota</taxon>
        <taxon>Viridiplantae</taxon>
        <taxon>Streptophyta</taxon>
        <taxon>Embryophyta</taxon>
        <taxon>Tracheophyta</taxon>
        <taxon>Spermatophyta</taxon>
        <taxon>Magnoliopsida</taxon>
        <taxon>eudicotyledons</taxon>
        <taxon>Gunneridae</taxon>
        <taxon>Pentapetalae</taxon>
        <taxon>rosids</taxon>
        <taxon>malvids</taxon>
        <taxon>Malvales</taxon>
        <taxon>Malvaceae</taxon>
        <taxon>Malvoideae</taxon>
        <taxon>Gossypium</taxon>
    </lineage>
</organism>
<protein>
    <submittedName>
        <fullName evidence="1">Uncharacterized protein</fullName>
    </submittedName>
</protein>
<dbReference type="Proteomes" id="UP000828251">
    <property type="component" value="Unassembled WGS sequence"/>
</dbReference>
<evidence type="ECO:0000313" key="1">
    <source>
        <dbReference type="EMBL" id="KAH1128832.1"/>
    </source>
</evidence>
<reference evidence="1 2" key="1">
    <citation type="journal article" date="2021" name="Plant Biotechnol. J.">
        <title>Multi-omics assisted identification of the key and species-specific regulatory components of drought-tolerant mechanisms in Gossypium stocksii.</title>
        <authorList>
            <person name="Yu D."/>
            <person name="Ke L."/>
            <person name="Zhang D."/>
            <person name="Wu Y."/>
            <person name="Sun Y."/>
            <person name="Mei J."/>
            <person name="Sun J."/>
            <person name="Sun Y."/>
        </authorList>
    </citation>
    <scope>NUCLEOTIDE SEQUENCE [LARGE SCALE GENOMIC DNA]</scope>
    <source>
        <strain evidence="2">cv. E1</strain>
        <tissue evidence="1">Leaf</tissue>
    </source>
</reference>
<keyword evidence="2" id="KW-1185">Reference proteome</keyword>
<gene>
    <name evidence="1" type="ORF">J1N35_000210</name>
</gene>
<evidence type="ECO:0000313" key="2">
    <source>
        <dbReference type="Proteomes" id="UP000828251"/>
    </source>
</evidence>
<comment type="caution">
    <text evidence="1">The sequence shown here is derived from an EMBL/GenBank/DDBJ whole genome shotgun (WGS) entry which is preliminary data.</text>
</comment>
<dbReference type="EMBL" id="JAIQCV010000001">
    <property type="protein sequence ID" value="KAH1128832.1"/>
    <property type="molecule type" value="Genomic_DNA"/>
</dbReference>
<accession>A0A9D3WFA6</accession>